<dbReference type="AlphaFoldDB" id="A0A1N6NS65"/>
<evidence type="ECO:0000256" key="3">
    <source>
        <dbReference type="ARBA" id="ARBA00022553"/>
    </source>
</evidence>
<dbReference type="SMART" id="SM00388">
    <property type="entry name" value="HisKA"/>
    <property type="match status" value="1"/>
</dbReference>
<protein>
    <recommendedName>
        <fullName evidence="2">histidine kinase</fullName>
        <ecNumber evidence="2">2.7.13.3</ecNumber>
    </recommendedName>
</protein>
<evidence type="ECO:0000256" key="6">
    <source>
        <dbReference type="ARBA" id="ARBA00023012"/>
    </source>
</evidence>
<keyword evidence="5 9" id="KW-0418">Kinase</keyword>
<dbReference type="InterPro" id="IPR036890">
    <property type="entry name" value="HATPase_C_sf"/>
</dbReference>
<dbReference type="Pfam" id="PF00512">
    <property type="entry name" value="HisKA"/>
    <property type="match status" value="1"/>
</dbReference>
<keyword evidence="3" id="KW-0597">Phosphoprotein</keyword>
<dbReference type="PRINTS" id="PR00344">
    <property type="entry name" value="BCTRLSENSOR"/>
</dbReference>
<feature type="domain" description="Histidine kinase" evidence="8">
    <location>
        <begin position="72"/>
        <end position="288"/>
    </location>
</feature>
<dbReference type="RefSeq" id="WP_076600430.1">
    <property type="nucleotide sequence ID" value="NZ_FTMD01000001.1"/>
</dbReference>
<dbReference type="STRING" id="34027.SAMN05421829_101428"/>
<dbReference type="InterPro" id="IPR005467">
    <property type="entry name" value="His_kinase_dom"/>
</dbReference>
<dbReference type="InterPro" id="IPR003661">
    <property type="entry name" value="HisK_dim/P_dom"/>
</dbReference>
<sequence>MHPDRVSTLEERTSDEGDSRPCPVAGGEVPPGVAGDRGGRLAAIEAEFRAAKERALAEAEHLRQLKAEFVNNMHHELRTPLYGILGMATVGMRANDVEKSRHACRRILEAGRRLAELVENVLDFAQFEAGHGLVRPVPTALRKPLEAVARRALASATAKGLGFEHRHEGPQPAYCVIDGHRLEGILDHLLDNAVKFTDEGRVTLVSGRDGDQLVFVVADTGIGMGIDHVRQLFRPFEQANGSASRRFGGMGLGLALTERVGRLMGGTIRVESTPGQGSRFEVRLPYVEAADADLE</sequence>
<keyword evidence="10" id="KW-1185">Reference proteome</keyword>
<evidence type="ECO:0000256" key="5">
    <source>
        <dbReference type="ARBA" id="ARBA00022777"/>
    </source>
</evidence>
<dbReference type="Gene3D" id="1.10.287.130">
    <property type="match status" value="1"/>
</dbReference>
<evidence type="ECO:0000313" key="9">
    <source>
        <dbReference type="EMBL" id="SIP94816.1"/>
    </source>
</evidence>
<evidence type="ECO:0000256" key="1">
    <source>
        <dbReference type="ARBA" id="ARBA00000085"/>
    </source>
</evidence>
<accession>A0A1N6NS65</accession>
<dbReference type="Proteomes" id="UP000186819">
    <property type="component" value="Unassembled WGS sequence"/>
</dbReference>
<dbReference type="PANTHER" id="PTHR43711">
    <property type="entry name" value="TWO-COMPONENT HISTIDINE KINASE"/>
    <property type="match status" value="1"/>
</dbReference>
<dbReference type="SUPFAM" id="SSF55874">
    <property type="entry name" value="ATPase domain of HSP90 chaperone/DNA topoisomerase II/histidine kinase"/>
    <property type="match status" value="1"/>
</dbReference>
<dbReference type="CDD" id="cd16922">
    <property type="entry name" value="HATPase_EvgS-ArcB-TorS-like"/>
    <property type="match status" value="1"/>
</dbReference>
<comment type="catalytic activity">
    <reaction evidence="1">
        <text>ATP + protein L-histidine = ADP + protein N-phospho-L-histidine.</text>
        <dbReference type="EC" id="2.7.13.3"/>
    </reaction>
</comment>
<dbReference type="EC" id="2.7.13.3" evidence="2"/>
<evidence type="ECO:0000313" key="10">
    <source>
        <dbReference type="Proteomes" id="UP000186819"/>
    </source>
</evidence>
<keyword evidence="6" id="KW-0902">Two-component regulatory system</keyword>
<gene>
    <name evidence="9" type="ORF">SAMN05421829_101428</name>
</gene>
<feature type="region of interest" description="Disordered" evidence="7">
    <location>
        <begin position="1"/>
        <end position="36"/>
    </location>
</feature>
<organism evidence="9 10">
    <name type="scientific">Aromatoleum tolulyticum</name>
    <dbReference type="NCBI Taxonomy" id="34027"/>
    <lineage>
        <taxon>Bacteria</taxon>
        <taxon>Pseudomonadati</taxon>
        <taxon>Pseudomonadota</taxon>
        <taxon>Betaproteobacteria</taxon>
        <taxon>Rhodocyclales</taxon>
        <taxon>Rhodocyclaceae</taxon>
        <taxon>Aromatoleum</taxon>
    </lineage>
</organism>
<dbReference type="InterPro" id="IPR004358">
    <property type="entry name" value="Sig_transdc_His_kin-like_C"/>
</dbReference>
<proteinExistence type="predicted"/>
<dbReference type="PROSITE" id="PS50109">
    <property type="entry name" value="HIS_KIN"/>
    <property type="match status" value="1"/>
</dbReference>
<dbReference type="SMART" id="SM00387">
    <property type="entry name" value="HATPase_c"/>
    <property type="match status" value="1"/>
</dbReference>
<dbReference type="EMBL" id="FTMD01000001">
    <property type="protein sequence ID" value="SIP94816.1"/>
    <property type="molecule type" value="Genomic_DNA"/>
</dbReference>
<name>A0A1N6NS65_9RHOO</name>
<keyword evidence="4" id="KW-0808">Transferase</keyword>
<reference evidence="10" key="1">
    <citation type="submission" date="2017-01" db="EMBL/GenBank/DDBJ databases">
        <authorList>
            <person name="Varghese N."/>
            <person name="Submissions S."/>
        </authorList>
    </citation>
    <scope>NUCLEOTIDE SEQUENCE [LARGE SCALE GENOMIC DNA]</scope>
    <source>
        <strain evidence="10">ATCC 51758</strain>
    </source>
</reference>
<dbReference type="GO" id="GO:0000155">
    <property type="term" value="F:phosphorelay sensor kinase activity"/>
    <property type="evidence" value="ECO:0007669"/>
    <property type="project" value="InterPro"/>
</dbReference>
<feature type="compositionally biased region" description="Basic and acidic residues" evidence="7">
    <location>
        <begin position="1"/>
        <end position="19"/>
    </location>
</feature>
<evidence type="ECO:0000256" key="7">
    <source>
        <dbReference type="SAM" id="MobiDB-lite"/>
    </source>
</evidence>
<evidence type="ECO:0000256" key="2">
    <source>
        <dbReference type="ARBA" id="ARBA00012438"/>
    </source>
</evidence>
<evidence type="ECO:0000259" key="8">
    <source>
        <dbReference type="PROSITE" id="PS50109"/>
    </source>
</evidence>
<dbReference type="Gene3D" id="3.30.565.10">
    <property type="entry name" value="Histidine kinase-like ATPase, C-terminal domain"/>
    <property type="match status" value="1"/>
</dbReference>
<dbReference type="OrthoDB" id="8552871at2"/>
<dbReference type="CDD" id="cd00082">
    <property type="entry name" value="HisKA"/>
    <property type="match status" value="1"/>
</dbReference>
<dbReference type="InterPro" id="IPR036097">
    <property type="entry name" value="HisK_dim/P_sf"/>
</dbReference>
<evidence type="ECO:0000256" key="4">
    <source>
        <dbReference type="ARBA" id="ARBA00022679"/>
    </source>
</evidence>
<feature type="compositionally biased region" description="Low complexity" evidence="7">
    <location>
        <begin position="21"/>
        <end position="36"/>
    </location>
</feature>
<dbReference type="PANTHER" id="PTHR43711:SF26">
    <property type="entry name" value="SENSOR HISTIDINE KINASE RCSC"/>
    <property type="match status" value="1"/>
</dbReference>
<dbReference type="InterPro" id="IPR050736">
    <property type="entry name" value="Sensor_HK_Regulatory"/>
</dbReference>
<dbReference type="InterPro" id="IPR003594">
    <property type="entry name" value="HATPase_dom"/>
</dbReference>
<dbReference type="SUPFAM" id="SSF47384">
    <property type="entry name" value="Homodimeric domain of signal transducing histidine kinase"/>
    <property type="match status" value="1"/>
</dbReference>
<dbReference type="Pfam" id="PF02518">
    <property type="entry name" value="HATPase_c"/>
    <property type="match status" value="1"/>
</dbReference>